<sequence length="84" mass="9627">MDCIYMVPYEKLTKKRLLCTCHSPGPTLGQVVQASNRLNPSIRTLSNSFDHRNKEVISLRSQIETGLPKLILPPSQDFKIHWHV</sequence>
<keyword evidence="2" id="KW-1185">Reference proteome</keyword>
<evidence type="ECO:0000313" key="1">
    <source>
        <dbReference type="EMBL" id="CCB51113.1"/>
    </source>
</evidence>
<organism evidence="1 2">
    <name type="scientific">Vitis vinifera</name>
    <name type="common">Grape</name>
    <dbReference type="NCBI Taxonomy" id="29760"/>
    <lineage>
        <taxon>Eukaryota</taxon>
        <taxon>Viridiplantae</taxon>
        <taxon>Streptophyta</taxon>
        <taxon>Embryophyta</taxon>
        <taxon>Tracheophyta</taxon>
        <taxon>Spermatophyta</taxon>
        <taxon>Magnoliopsida</taxon>
        <taxon>eudicotyledons</taxon>
        <taxon>Gunneridae</taxon>
        <taxon>Pentapetalae</taxon>
        <taxon>rosids</taxon>
        <taxon>Vitales</taxon>
        <taxon>Vitaceae</taxon>
        <taxon>Viteae</taxon>
        <taxon>Vitis</taxon>
    </lineage>
</organism>
<dbReference type="InParanoid" id="F6HFW1"/>
<dbReference type="PaxDb" id="29760-VIT_04s0079g00310.t01"/>
<reference evidence="2" key="1">
    <citation type="journal article" date="2007" name="Nature">
        <title>The grapevine genome sequence suggests ancestral hexaploidization in major angiosperm phyla.</title>
        <authorList>
            <consortium name="The French-Italian Public Consortium for Grapevine Genome Characterization."/>
            <person name="Jaillon O."/>
            <person name="Aury J.-M."/>
            <person name="Noel B."/>
            <person name="Policriti A."/>
            <person name="Clepet C."/>
            <person name="Casagrande A."/>
            <person name="Choisne N."/>
            <person name="Aubourg S."/>
            <person name="Vitulo N."/>
            <person name="Jubin C."/>
            <person name="Vezzi A."/>
            <person name="Legeai F."/>
            <person name="Hugueney P."/>
            <person name="Dasilva C."/>
            <person name="Horner D."/>
            <person name="Mica E."/>
            <person name="Jublot D."/>
            <person name="Poulain J."/>
            <person name="Bruyere C."/>
            <person name="Billault A."/>
            <person name="Segurens B."/>
            <person name="Gouyvenoux M."/>
            <person name="Ugarte E."/>
            <person name="Cattonaro F."/>
            <person name="Anthouard V."/>
            <person name="Vico V."/>
            <person name="Del Fabbro C."/>
            <person name="Alaux M."/>
            <person name="Di Gaspero G."/>
            <person name="Dumas V."/>
            <person name="Felice N."/>
            <person name="Paillard S."/>
            <person name="Juman I."/>
            <person name="Moroldo M."/>
            <person name="Scalabrin S."/>
            <person name="Canaguier A."/>
            <person name="Le Clainche I."/>
            <person name="Malacrida G."/>
            <person name="Durand E."/>
            <person name="Pesole G."/>
            <person name="Laucou V."/>
            <person name="Chatelet P."/>
            <person name="Merdinoglu D."/>
            <person name="Delledonne M."/>
            <person name="Pezzotti M."/>
            <person name="Lecharny A."/>
            <person name="Scarpelli C."/>
            <person name="Artiguenave F."/>
            <person name="Pe M.E."/>
            <person name="Valle G."/>
            <person name="Morgante M."/>
            <person name="Caboche M."/>
            <person name="Adam-Blondon A.-F."/>
            <person name="Weissenbach J."/>
            <person name="Quetier F."/>
            <person name="Wincker P."/>
        </authorList>
    </citation>
    <scope>NUCLEOTIDE SEQUENCE [LARGE SCALE GENOMIC DNA]</scope>
    <source>
        <strain evidence="2">cv. Pinot noir / PN40024</strain>
    </source>
</reference>
<evidence type="ECO:0000313" key="2">
    <source>
        <dbReference type="Proteomes" id="UP000009183"/>
    </source>
</evidence>
<accession>F6HFW1</accession>
<dbReference type="STRING" id="29760.F6HFW1"/>
<gene>
    <name evidence="1" type="ordered locus">VIT_04s0079g00310</name>
</gene>
<proteinExistence type="predicted"/>
<dbReference type="EMBL" id="FN595753">
    <property type="protein sequence ID" value="CCB51113.1"/>
    <property type="molecule type" value="Genomic_DNA"/>
</dbReference>
<dbReference type="Proteomes" id="UP000009183">
    <property type="component" value="Chromosome 4"/>
</dbReference>
<dbReference type="AlphaFoldDB" id="F6HFW1"/>
<dbReference type="HOGENOM" id="CLU_2532073_0_0_1"/>
<protein>
    <submittedName>
        <fullName evidence="1">Uncharacterized protein</fullName>
    </submittedName>
</protein>
<name>F6HFW1_VITVI</name>